<accession>A0AAE0YHX9</accession>
<evidence type="ECO:0000313" key="1">
    <source>
        <dbReference type="EMBL" id="KAK3745319.1"/>
    </source>
</evidence>
<dbReference type="EMBL" id="JAWDGP010006228">
    <property type="protein sequence ID" value="KAK3745319.1"/>
    <property type="molecule type" value="Genomic_DNA"/>
</dbReference>
<dbReference type="Proteomes" id="UP001283361">
    <property type="component" value="Unassembled WGS sequence"/>
</dbReference>
<reference evidence="1" key="1">
    <citation type="journal article" date="2023" name="G3 (Bethesda)">
        <title>A reference genome for the long-term kleptoplast-retaining sea slug Elysia crispata morphotype clarki.</title>
        <authorList>
            <person name="Eastman K.E."/>
            <person name="Pendleton A.L."/>
            <person name="Shaikh M.A."/>
            <person name="Suttiyut T."/>
            <person name="Ogas R."/>
            <person name="Tomko P."/>
            <person name="Gavelis G."/>
            <person name="Widhalm J.R."/>
            <person name="Wisecaver J.H."/>
        </authorList>
    </citation>
    <scope>NUCLEOTIDE SEQUENCE</scope>
    <source>
        <strain evidence="1">ECLA1</strain>
    </source>
</reference>
<protein>
    <submittedName>
        <fullName evidence="1">Uncharacterized protein</fullName>
    </submittedName>
</protein>
<evidence type="ECO:0000313" key="2">
    <source>
        <dbReference type="Proteomes" id="UP001283361"/>
    </source>
</evidence>
<dbReference type="AlphaFoldDB" id="A0AAE0YHX9"/>
<gene>
    <name evidence="1" type="ORF">RRG08_012899</name>
</gene>
<sequence length="105" mass="12200">MRQRHLNPLSLDKNRKSRGGNEIVLVASTLSDKWRLQMRPRLNLPAPSPHLLLLFRSFFFYILPISSHGKNSMNTICMMPKRRYCGYGPLMTYSFAVIMRRLGTS</sequence>
<name>A0AAE0YHX9_9GAST</name>
<proteinExistence type="predicted"/>
<comment type="caution">
    <text evidence="1">The sequence shown here is derived from an EMBL/GenBank/DDBJ whole genome shotgun (WGS) entry which is preliminary data.</text>
</comment>
<organism evidence="1 2">
    <name type="scientific">Elysia crispata</name>
    <name type="common">lettuce slug</name>
    <dbReference type="NCBI Taxonomy" id="231223"/>
    <lineage>
        <taxon>Eukaryota</taxon>
        <taxon>Metazoa</taxon>
        <taxon>Spiralia</taxon>
        <taxon>Lophotrochozoa</taxon>
        <taxon>Mollusca</taxon>
        <taxon>Gastropoda</taxon>
        <taxon>Heterobranchia</taxon>
        <taxon>Euthyneura</taxon>
        <taxon>Panpulmonata</taxon>
        <taxon>Sacoglossa</taxon>
        <taxon>Placobranchoidea</taxon>
        <taxon>Plakobranchidae</taxon>
        <taxon>Elysia</taxon>
    </lineage>
</organism>
<keyword evidence="2" id="KW-1185">Reference proteome</keyword>